<feature type="transmembrane region" description="Helical" evidence="1">
    <location>
        <begin position="53"/>
        <end position="71"/>
    </location>
</feature>
<dbReference type="Proteomes" id="UP000839781">
    <property type="component" value="Unassembled WGS sequence"/>
</dbReference>
<feature type="transmembrane region" description="Helical" evidence="1">
    <location>
        <begin position="6"/>
        <end position="24"/>
    </location>
</feature>
<protein>
    <submittedName>
        <fullName evidence="2">Uncharacterized protein</fullName>
    </submittedName>
</protein>
<evidence type="ECO:0000313" key="2">
    <source>
        <dbReference type="EMBL" id="ECJ4380481.1"/>
    </source>
</evidence>
<gene>
    <name evidence="2" type="ORF">DLB95_25550</name>
</gene>
<dbReference type="AlphaFoldDB" id="A0A5Y3W9N3"/>
<sequence>MNHSLILKISGLLIIMLFIFGELLRIKKRSQNLDPVIAAADASERYKWRYTIWFFRIIRFIGAILFILMMVSQ</sequence>
<reference evidence="2" key="1">
    <citation type="submission" date="2018-05" db="EMBL/GenBank/DDBJ databases">
        <authorList>
            <person name="Ashton P.M."/>
            <person name="Dallman T."/>
            <person name="Nair S."/>
            <person name="De Pinna E."/>
            <person name="Peters T."/>
            <person name="Grant K."/>
        </authorList>
    </citation>
    <scope>NUCLEOTIDE SEQUENCE [LARGE SCALE GENOMIC DNA]</scope>
    <source>
        <strain evidence="2">474878</strain>
    </source>
</reference>
<keyword evidence="1" id="KW-0812">Transmembrane</keyword>
<name>A0A5Y3W9N3_SALDZ</name>
<dbReference type="EMBL" id="AAIYJF010000033">
    <property type="protein sequence ID" value="ECJ4380481.1"/>
    <property type="molecule type" value="Genomic_DNA"/>
</dbReference>
<evidence type="ECO:0000256" key="1">
    <source>
        <dbReference type="SAM" id="Phobius"/>
    </source>
</evidence>
<accession>A0A5Y3W9N3</accession>
<comment type="caution">
    <text evidence="2">The sequence shown here is derived from an EMBL/GenBank/DDBJ whole genome shotgun (WGS) entry which is preliminary data.</text>
</comment>
<keyword evidence="1" id="KW-1133">Transmembrane helix</keyword>
<proteinExistence type="predicted"/>
<organism evidence="2">
    <name type="scientific">Salmonella diarizonae</name>
    <dbReference type="NCBI Taxonomy" id="59204"/>
    <lineage>
        <taxon>Bacteria</taxon>
        <taxon>Pseudomonadati</taxon>
        <taxon>Pseudomonadota</taxon>
        <taxon>Gammaproteobacteria</taxon>
        <taxon>Enterobacterales</taxon>
        <taxon>Enterobacteriaceae</taxon>
        <taxon>Salmonella</taxon>
    </lineage>
</organism>
<keyword evidence="1" id="KW-0472">Membrane</keyword>